<dbReference type="KEGG" id="mth:MTH_363"/>
<dbReference type="PIR" id="H69146">
    <property type="entry name" value="H69146"/>
</dbReference>
<gene>
    <name evidence="1" type="ordered locus">MTH_363</name>
</gene>
<reference evidence="1 2" key="1">
    <citation type="journal article" date="1997" name="J. Bacteriol.">
        <title>Complete genome sequence of Methanobacterium thermoautotrophicum deltaH: functional analysis and comparative genomics.</title>
        <authorList>
            <person name="Smith D.R."/>
            <person name="Doucette-Stamm L.A."/>
            <person name="Deloughery C."/>
            <person name="Lee H.-M."/>
            <person name="Dubois J."/>
            <person name="Aldredge T."/>
            <person name="Bashirzadeh R."/>
            <person name="Blakely D."/>
            <person name="Cook R."/>
            <person name="Gilbert K."/>
            <person name="Harrison D."/>
            <person name="Hoang L."/>
            <person name="Keagle P."/>
            <person name="Lumm W."/>
            <person name="Pothier B."/>
            <person name="Qiu D."/>
            <person name="Spadafora R."/>
            <person name="Vicare R."/>
            <person name="Wang Y."/>
            <person name="Wierzbowski J."/>
            <person name="Gibson R."/>
            <person name="Jiwani N."/>
            <person name="Caruso A."/>
            <person name="Bush D."/>
            <person name="Safer H."/>
            <person name="Patwell D."/>
            <person name="Prabhakar S."/>
            <person name="McDougall S."/>
            <person name="Shimer G."/>
            <person name="Goyal A."/>
            <person name="Pietrovski S."/>
            <person name="Church G.M."/>
            <person name="Daniels C.J."/>
            <person name="Mao J.-i."/>
            <person name="Rice P."/>
            <person name="Nolling J."/>
            <person name="Reeve J.N."/>
        </authorList>
    </citation>
    <scope>NUCLEOTIDE SEQUENCE [LARGE SCALE GENOMIC DNA]</scope>
    <source>
        <strain evidence="2">ATCC 29096 / DSM 1053 / JCM 10044 / NBRC 100330 / Delta H</strain>
    </source>
</reference>
<dbReference type="AlphaFoldDB" id="O26463"/>
<dbReference type="SUPFAM" id="SSF53756">
    <property type="entry name" value="UDP-Glycosyltransferase/glycogen phosphorylase"/>
    <property type="match status" value="1"/>
</dbReference>
<dbReference type="InParanoid" id="O26463"/>
<evidence type="ECO:0000313" key="1">
    <source>
        <dbReference type="EMBL" id="AAB84869.1"/>
    </source>
</evidence>
<protein>
    <recommendedName>
        <fullName evidence="3">Glycosyltransferase</fullName>
    </recommendedName>
</protein>
<dbReference type="Gene3D" id="3.40.50.2000">
    <property type="entry name" value="Glycogen Phosphorylase B"/>
    <property type="match status" value="2"/>
</dbReference>
<evidence type="ECO:0008006" key="3">
    <source>
        <dbReference type="Google" id="ProtNLM"/>
    </source>
</evidence>
<dbReference type="Proteomes" id="UP000005223">
    <property type="component" value="Chromosome"/>
</dbReference>
<evidence type="ECO:0000313" key="2">
    <source>
        <dbReference type="Proteomes" id="UP000005223"/>
    </source>
</evidence>
<accession>O26463</accession>
<proteinExistence type="predicted"/>
<dbReference type="EMBL" id="AE000666">
    <property type="protein sequence ID" value="AAB84869.1"/>
    <property type="molecule type" value="Genomic_DNA"/>
</dbReference>
<dbReference type="STRING" id="187420.MTH_363"/>
<dbReference type="PaxDb" id="187420-MTH_363"/>
<dbReference type="HOGENOM" id="CLU_068379_0_0_2"/>
<dbReference type="EnsemblBacteria" id="AAB84869">
    <property type="protein sequence ID" value="AAB84869"/>
    <property type="gene ID" value="MTH_363"/>
</dbReference>
<sequence>MMIRRSGVPAILTVHGWVMDEAITALRMNPRGNFHYIFRIINWILHRLIFIPLIYSRVTAIARIKLEKNGINGVVIPNAFITADVDKKVANCKNLSFDDFTLVTYVSVGGSLIKGMERLSRIITEVNKRTDRKIQLLVFGTPVETDNPHIKMMAYRDDFLCYLKSADMIILGYEMIELGYAAMEAGYLSVPIAKFKSEFEELEDGVHGIIAESEEDMIKKLVKTIEDPSLVREWGENLRAHVLKTRSPQVIGEKWRRLILEVTGMSPDATGKG</sequence>
<name>O26463_METTH</name>
<organism evidence="1 2">
    <name type="scientific">Methanothermobacter thermautotrophicus (strain ATCC 29096 / DSM 1053 / JCM 10044 / NBRC 100330 / Delta H)</name>
    <name type="common">Methanobacterium thermoautotrophicum</name>
    <dbReference type="NCBI Taxonomy" id="187420"/>
    <lineage>
        <taxon>Archaea</taxon>
        <taxon>Methanobacteriati</taxon>
        <taxon>Methanobacteriota</taxon>
        <taxon>Methanomada group</taxon>
        <taxon>Methanobacteria</taxon>
        <taxon>Methanobacteriales</taxon>
        <taxon>Methanobacteriaceae</taxon>
        <taxon>Methanothermobacter</taxon>
    </lineage>
</organism>
<dbReference type="Pfam" id="PF13692">
    <property type="entry name" value="Glyco_trans_1_4"/>
    <property type="match status" value="1"/>
</dbReference>
<keyword evidence="2" id="KW-1185">Reference proteome</keyword>